<accession>A0A016W6Z5</accession>
<reference evidence="4" key="1">
    <citation type="journal article" date="2015" name="Nat. Genet.">
        <title>The genome and transcriptome of the zoonotic hookworm Ancylostoma ceylanicum identify infection-specific gene families.</title>
        <authorList>
            <person name="Schwarz E.M."/>
            <person name="Hu Y."/>
            <person name="Antoshechkin I."/>
            <person name="Miller M.M."/>
            <person name="Sternberg P.W."/>
            <person name="Aroian R.V."/>
        </authorList>
    </citation>
    <scope>NUCLEOTIDE SEQUENCE</scope>
    <source>
        <strain evidence="4">HY135</strain>
    </source>
</reference>
<keyword evidence="4" id="KW-1185">Reference proteome</keyword>
<dbReference type="Proteomes" id="UP000024635">
    <property type="component" value="Unassembled WGS sequence"/>
</dbReference>
<feature type="signal peptide" evidence="2">
    <location>
        <begin position="1"/>
        <end position="16"/>
    </location>
</feature>
<feature type="compositionally biased region" description="Pro residues" evidence="1">
    <location>
        <begin position="128"/>
        <end position="140"/>
    </location>
</feature>
<proteinExistence type="predicted"/>
<evidence type="ECO:0000256" key="2">
    <source>
        <dbReference type="SAM" id="SignalP"/>
    </source>
</evidence>
<evidence type="ECO:0000313" key="3">
    <source>
        <dbReference type="EMBL" id="EYC35589.1"/>
    </source>
</evidence>
<dbReference type="AlphaFoldDB" id="A0A016W6Z5"/>
<protein>
    <submittedName>
        <fullName evidence="3">Uncharacterized protein</fullName>
    </submittedName>
</protein>
<gene>
    <name evidence="3" type="primary">Acey_s1020.g3411</name>
    <name evidence="3" type="synonym">Acey-B0034.1</name>
    <name evidence="3" type="ORF">Y032_1020g3411</name>
</gene>
<feature type="compositionally biased region" description="Basic residues" evidence="1">
    <location>
        <begin position="141"/>
        <end position="153"/>
    </location>
</feature>
<sequence>MHVALLTVVLIPVTLAQINLGQFSLLPSPGGGWNMGLSQGANIFGFGGHRAFGISGNNAGIGLSGTDNVIVGNERIGVDSGLGVGQGRGIDLGSMLQFGNNPRPMHPGGQLGNFLDNVKNFFDSLIPHPAPPPMPMPTPMRRPRPRRPHRRRPWERPAEEVWESESEEVAERPPQELVDRRPQELVPSPRPHRVGTEGGVGPDGFLPRPWENQENIAPVDGDSNLSRRVSAEAQFPTLVPTTAEPWRNTGTTDEPDPFSVPKGRPRQLPGLVEMSHPS</sequence>
<dbReference type="EMBL" id="JARK01000620">
    <property type="protein sequence ID" value="EYC35589.1"/>
    <property type="molecule type" value="Genomic_DNA"/>
</dbReference>
<feature type="chain" id="PRO_5001494344" evidence="2">
    <location>
        <begin position="17"/>
        <end position="278"/>
    </location>
</feature>
<organism evidence="3 4">
    <name type="scientific">Ancylostoma ceylanicum</name>
    <dbReference type="NCBI Taxonomy" id="53326"/>
    <lineage>
        <taxon>Eukaryota</taxon>
        <taxon>Metazoa</taxon>
        <taxon>Ecdysozoa</taxon>
        <taxon>Nematoda</taxon>
        <taxon>Chromadorea</taxon>
        <taxon>Rhabditida</taxon>
        <taxon>Rhabditina</taxon>
        <taxon>Rhabditomorpha</taxon>
        <taxon>Strongyloidea</taxon>
        <taxon>Ancylostomatidae</taxon>
        <taxon>Ancylostomatinae</taxon>
        <taxon>Ancylostoma</taxon>
    </lineage>
</organism>
<feature type="region of interest" description="Disordered" evidence="1">
    <location>
        <begin position="232"/>
        <end position="278"/>
    </location>
</feature>
<evidence type="ECO:0000256" key="1">
    <source>
        <dbReference type="SAM" id="MobiDB-lite"/>
    </source>
</evidence>
<feature type="region of interest" description="Disordered" evidence="1">
    <location>
        <begin position="127"/>
        <end position="203"/>
    </location>
</feature>
<dbReference type="OrthoDB" id="5825015at2759"/>
<feature type="compositionally biased region" description="Basic and acidic residues" evidence="1">
    <location>
        <begin position="169"/>
        <end position="183"/>
    </location>
</feature>
<comment type="caution">
    <text evidence="3">The sequence shown here is derived from an EMBL/GenBank/DDBJ whole genome shotgun (WGS) entry which is preliminary data.</text>
</comment>
<name>A0A016W6Z5_9BILA</name>
<evidence type="ECO:0000313" key="4">
    <source>
        <dbReference type="Proteomes" id="UP000024635"/>
    </source>
</evidence>
<keyword evidence="2" id="KW-0732">Signal</keyword>